<evidence type="ECO:0008006" key="3">
    <source>
        <dbReference type="Google" id="ProtNLM"/>
    </source>
</evidence>
<evidence type="ECO:0000313" key="2">
    <source>
        <dbReference type="Proteomes" id="UP001500058"/>
    </source>
</evidence>
<dbReference type="Proteomes" id="UP001500058">
    <property type="component" value="Unassembled WGS sequence"/>
</dbReference>
<reference evidence="1 2" key="1">
    <citation type="journal article" date="2019" name="Int. J. Syst. Evol. Microbiol.">
        <title>The Global Catalogue of Microorganisms (GCM) 10K type strain sequencing project: providing services to taxonomists for standard genome sequencing and annotation.</title>
        <authorList>
            <consortium name="The Broad Institute Genomics Platform"/>
            <consortium name="The Broad Institute Genome Sequencing Center for Infectious Disease"/>
            <person name="Wu L."/>
            <person name="Ma J."/>
        </authorList>
    </citation>
    <scope>NUCLEOTIDE SEQUENCE [LARGE SCALE GENOMIC DNA]</scope>
    <source>
        <strain evidence="1 2">JCM 6921</strain>
    </source>
</reference>
<evidence type="ECO:0000313" key="1">
    <source>
        <dbReference type="EMBL" id="GAA2395443.1"/>
    </source>
</evidence>
<gene>
    <name evidence="1" type="ORF">GCM10010420_21150</name>
</gene>
<organism evidence="1 2">
    <name type="scientific">Streptomyces glaucosporus</name>
    <dbReference type="NCBI Taxonomy" id="284044"/>
    <lineage>
        <taxon>Bacteria</taxon>
        <taxon>Bacillati</taxon>
        <taxon>Actinomycetota</taxon>
        <taxon>Actinomycetes</taxon>
        <taxon>Kitasatosporales</taxon>
        <taxon>Streptomycetaceae</taxon>
        <taxon>Streptomyces</taxon>
    </lineage>
</organism>
<keyword evidence="2" id="KW-1185">Reference proteome</keyword>
<protein>
    <recommendedName>
        <fullName evidence="3">SseB protein N-terminal domain-containing protein</fullName>
    </recommendedName>
</protein>
<sequence>MGLADQIAAVRAGTGDPAAMVEEFRRTAVLVPLSGGRFMAAEYGGIRWFYAFTDEEALARFARERGAAPGEAWEYAALLGERLLDVLVPRMDGPAGVAVNVADEDGSMMFPPVRGIVPDDAAVDVRDGS</sequence>
<dbReference type="RefSeq" id="WP_344630667.1">
    <property type="nucleotide sequence ID" value="NZ_BAAATJ010000007.1"/>
</dbReference>
<dbReference type="EMBL" id="BAAATJ010000007">
    <property type="protein sequence ID" value="GAA2395443.1"/>
    <property type="molecule type" value="Genomic_DNA"/>
</dbReference>
<comment type="caution">
    <text evidence="1">The sequence shown here is derived from an EMBL/GenBank/DDBJ whole genome shotgun (WGS) entry which is preliminary data.</text>
</comment>
<proteinExistence type="predicted"/>
<accession>A0ABN3I6W3</accession>
<name>A0ABN3I6W3_9ACTN</name>